<dbReference type="Proteomes" id="UP001317779">
    <property type="component" value="Chromosome"/>
</dbReference>
<dbReference type="PROSITE" id="PS00455">
    <property type="entry name" value="AMP_BINDING"/>
    <property type="match status" value="1"/>
</dbReference>
<proteinExistence type="inferred from homology"/>
<evidence type="ECO:0000313" key="8">
    <source>
        <dbReference type="Proteomes" id="UP001317779"/>
    </source>
</evidence>
<keyword evidence="4" id="KW-0443">Lipid metabolism</keyword>
<name>A0ABM8DXR5_9MICO</name>
<dbReference type="PANTHER" id="PTHR43272:SF32">
    <property type="entry name" value="AMP-DEPENDENT SYNTHETASE_LIGASE DOMAIN-CONTAINING PROTEIN"/>
    <property type="match status" value="1"/>
</dbReference>
<dbReference type="PANTHER" id="PTHR43272">
    <property type="entry name" value="LONG-CHAIN-FATTY-ACID--COA LIGASE"/>
    <property type="match status" value="1"/>
</dbReference>
<dbReference type="Pfam" id="PF00501">
    <property type="entry name" value="AMP-binding"/>
    <property type="match status" value="1"/>
</dbReference>
<evidence type="ECO:0000256" key="5">
    <source>
        <dbReference type="ARBA" id="ARBA00032875"/>
    </source>
</evidence>
<accession>A0ABM8DXR5</accession>
<feature type="domain" description="AMP-dependent synthetase/ligase" evidence="6">
    <location>
        <begin position="25"/>
        <end position="425"/>
    </location>
</feature>
<keyword evidence="2 7" id="KW-0436">Ligase</keyword>
<keyword evidence="8" id="KW-1185">Reference proteome</keyword>
<dbReference type="GO" id="GO:0016874">
    <property type="term" value="F:ligase activity"/>
    <property type="evidence" value="ECO:0007669"/>
    <property type="project" value="UniProtKB-KW"/>
</dbReference>
<dbReference type="RefSeq" id="WP_263795759.1">
    <property type="nucleotide sequence ID" value="NZ_AP027141.1"/>
</dbReference>
<gene>
    <name evidence="7" type="ORF">Microterr_10390</name>
</gene>
<protein>
    <recommendedName>
        <fullName evidence="5">Acyl-CoA synthetase</fullName>
    </recommendedName>
</protein>
<dbReference type="InterPro" id="IPR000873">
    <property type="entry name" value="AMP-dep_synth/lig_dom"/>
</dbReference>
<keyword evidence="3" id="KW-0276">Fatty acid metabolism</keyword>
<dbReference type="CDD" id="cd05907">
    <property type="entry name" value="VL_LC_FACS_like"/>
    <property type="match status" value="1"/>
</dbReference>
<evidence type="ECO:0000313" key="7">
    <source>
        <dbReference type="EMBL" id="BDV30379.1"/>
    </source>
</evidence>
<evidence type="ECO:0000256" key="2">
    <source>
        <dbReference type="ARBA" id="ARBA00022598"/>
    </source>
</evidence>
<evidence type="ECO:0000256" key="3">
    <source>
        <dbReference type="ARBA" id="ARBA00022832"/>
    </source>
</evidence>
<dbReference type="SUPFAM" id="SSF56801">
    <property type="entry name" value="Acetyl-CoA synthetase-like"/>
    <property type="match status" value="1"/>
</dbReference>
<dbReference type="Pfam" id="PF23562">
    <property type="entry name" value="AMP-binding_C_3"/>
    <property type="match status" value="1"/>
</dbReference>
<evidence type="ECO:0000256" key="1">
    <source>
        <dbReference type="ARBA" id="ARBA00006432"/>
    </source>
</evidence>
<dbReference type="InterPro" id="IPR042099">
    <property type="entry name" value="ANL_N_sf"/>
</dbReference>
<organism evidence="7 8">
    <name type="scientific">Microbacterium terricola</name>
    <dbReference type="NCBI Taxonomy" id="344163"/>
    <lineage>
        <taxon>Bacteria</taxon>
        <taxon>Bacillati</taxon>
        <taxon>Actinomycetota</taxon>
        <taxon>Actinomycetes</taxon>
        <taxon>Micrococcales</taxon>
        <taxon>Microbacteriaceae</taxon>
        <taxon>Microbacterium</taxon>
    </lineage>
</organism>
<evidence type="ECO:0000259" key="6">
    <source>
        <dbReference type="Pfam" id="PF00501"/>
    </source>
</evidence>
<comment type="similarity">
    <text evidence="1">Belongs to the ATP-dependent AMP-binding enzyme family.</text>
</comment>
<evidence type="ECO:0000256" key="4">
    <source>
        <dbReference type="ARBA" id="ARBA00023098"/>
    </source>
</evidence>
<reference evidence="7 8" key="1">
    <citation type="submission" date="2022-12" db="EMBL/GenBank/DDBJ databases">
        <title>Microbacterium terricola strain KV-448 chromosome, complete genome.</title>
        <authorList>
            <person name="Oshima T."/>
            <person name="Moriya T."/>
            <person name="Bessho Y."/>
        </authorList>
    </citation>
    <scope>NUCLEOTIDE SEQUENCE [LARGE SCALE GENOMIC DNA]</scope>
    <source>
        <strain evidence="7 8">KV-448</strain>
    </source>
</reference>
<dbReference type="InterPro" id="IPR020845">
    <property type="entry name" value="AMP-binding_CS"/>
</dbReference>
<sequence>MVQFEVPAIVPADPQANVADLLVERVKATPDLALFAVPDGEGWRDITAKEFESQVIALAKGLAAAGIEPGDKVGFIARTTYDWTLVDFALFYAGAVMVPIYETSSAAQIKWNLTDSGAIACIAESHDHSERLAEVRAELPLLRSVWEMHAGDLDKLVADGAEVTDAEIERRRQIANGADIATLIYTSGSTGRPKGCVLTHSNFVELSRNSALSLNEVVSTPGASTLLFITTAHVFARFISILDIHAGVKTGHQPDTKQLLPALGSFKPTFLLAVPRVFEKVYNSAEQKAEAGGKGKIFRAAAHTAIEHSSLLQDGKKVPLLTKIKFALFDRLVYSKLREAMGGRVVYAVSGSAPLGPRLGHFFHSLGVTILEGYGLTETTAPASVNIPSKAKIGTVGPALPGVGIRLAEDGEVEVRGINVFREYWRNEEATAAAFNDGWFKTGDIGSFDDEGFLTITGRKKEIIVTAGGKNVAPAALEDPIRANPIVGQVVVVGDQKPFISALVTLDPEMLPTWLANNDLPKDLSLADAAKNGAVRAEIQRAIDEANTVVSRAESIRKFTILDSEWTEASGHLTPKMSIKRNVILDDFAGEIAELYNVPVSTTNVSLG</sequence>
<dbReference type="Gene3D" id="3.40.50.12780">
    <property type="entry name" value="N-terminal domain of ligase-like"/>
    <property type="match status" value="1"/>
</dbReference>
<dbReference type="EMBL" id="AP027141">
    <property type="protein sequence ID" value="BDV30379.1"/>
    <property type="molecule type" value="Genomic_DNA"/>
</dbReference>